<dbReference type="AlphaFoldDB" id="A0A8S4QDQ4"/>
<proteinExistence type="predicted"/>
<evidence type="ECO:0000313" key="1">
    <source>
        <dbReference type="EMBL" id="CAH2207837.1"/>
    </source>
</evidence>
<protein>
    <submittedName>
        <fullName evidence="1">Jg20369 protein</fullName>
    </submittedName>
</protein>
<reference evidence="1" key="1">
    <citation type="submission" date="2022-03" db="EMBL/GenBank/DDBJ databases">
        <authorList>
            <person name="Lindestad O."/>
        </authorList>
    </citation>
    <scope>NUCLEOTIDE SEQUENCE</scope>
</reference>
<evidence type="ECO:0000313" key="2">
    <source>
        <dbReference type="Proteomes" id="UP000838756"/>
    </source>
</evidence>
<sequence length="72" mass="8433">MLYPKRMVEIMHNLWSVEVGIQNDRNPGSERKFIQNGERNIGQEECRQECQGKMVEVISLKLSNSELRVQID</sequence>
<gene>
    <name evidence="1" type="primary">jg20369</name>
    <name evidence="1" type="ORF">PAEG_LOCUS457</name>
</gene>
<comment type="caution">
    <text evidence="1">The sequence shown here is derived from an EMBL/GenBank/DDBJ whole genome shotgun (WGS) entry which is preliminary data.</text>
</comment>
<dbReference type="EMBL" id="CAKXAJ010001463">
    <property type="protein sequence ID" value="CAH2207837.1"/>
    <property type="molecule type" value="Genomic_DNA"/>
</dbReference>
<keyword evidence="2" id="KW-1185">Reference proteome</keyword>
<accession>A0A8S4QDQ4</accession>
<name>A0A8S4QDQ4_9NEOP</name>
<organism evidence="1 2">
    <name type="scientific">Pararge aegeria aegeria</name>
    <dbReference type="NCBI Taxonomy" id="348720"/>
    <lineage>
        <taxon>Eukaryota</taxon>
        <taxon>Metazoa</taxon>
        <taxon>Ecdysozoa</taxon>
        <taxon>Arthropoda</taxon>
        <taxon>Hexapoda</taxon>
        <taxon>Insecta</taxon>
        <taxon>Pterygota</taxon>
        <taxon>Neoptera</taxon>
        <taxon>Endopterygota</taxon>
        <taxon>Lepidoptera</taxon>
        <taxon>Glossata</taxon>
        <taxon>Ditrysia</taxon>
        <taxon>Papilionoidea</taxon>
        <taxon>Nymphalidae</taxon>
        <taxon>Satyrinae</taxon>
        <taxon>Satyrini</taxon>
        <taxon>Parargina</taxon>
        <taxon>Pararge</taxon>
    </lineage>
</organism>
<dbReference type="Proteomes" id="UP000838756">
    <property type="component" value="Unassembled WGS sequence"/>
</dbReference>